<evidence type="ECO:0000313" key="2">
    <source>
        <dbReference type="Proteomes" id="UP000031829"/>
    </source>
</evidence>
<organism evidence="1 2">
    <name type="scientific">Priestia megaterium (strain ATCC 14581 / DSM 32 / CCUG 1817 / JCM 2506 / NBRC 15308 / NCIMB 9376 / NCTC 10342 / NRRL B-14308 / VKM B-512 / Ford 19)</name>
    <name type="common">Bacillus megaterium</name>
    <dbReference type="NCBI Taxonomy" id="1348623"/>
    <lineage>
        <taxon>Bacteria</taxon>
        <taxon>Bacillati</taxon>
        <taxon>Bacillota</taxon>
        <taxon>Bacilli</taxon>
        <taxon>Bacillales</taxon>
        <taxon>Bacillaceae</taxon>
        <taxon>Priestia</taxon>
    </lineage>
</organism>
<accession>A0A0B6ABJ1</accession>
<dbReference type="EMBL" id="CP009920">
    <property type="protein sequence ID" value="AJI20896.1"/>
    <property type="molecule type" value="Genomic_DNA"/>
</dbReference>
<proteinExistence type="predicted"/>
<dbReference type="KEGG" id="bmeg:BG04_593"/>
<evidence type="ECO:0000313" key="1">
    <source>
        <dbReference type="EMBL" id="AJI20896.1"/>
    </source>
</evidence>
<reference evidence="1 2" key="1">
    <citation type="journal article" date="2015" name="Genome Announc.">
        <title>Complete genome sequences for 35 biothreat assay-relevant bacillus species.</title>
        <authorList>
            <person name="Johnson S.L."/>
            <person name="Daligault H.E."/>
            <person name="Davenport K.W."/>
            <person name="Jaissle J."/>
            <person name="Frey K.G."/>
            <person name="Ladner J.T."/>
            <person name="Broomall S.M."/>
            <person name="Bishop-Lilly K.A."/>
            <person name="Bruce D.C."/>
            <person name="Gibbons H.S."/>
            <person name="Coyne S.R."/>
            <person name="Lo C.C."/>
            <person name="Meincke L."/>
            <person name="Munk A.C."/>
            <person name="Koroleva G.I."/>
            <person name="Rosenzweig C.N."/>
            <person name="Palacios G.F."/>
            <person name="Redden C.L."/>
            <person name="Minogue T.D."/>
            <person name="Chain P.S."/>
        </authorList>
    </citation>
    <scope>NUCLEOTIDE SEQUENCE [LARGE SCALE GENOMIC DNA]</scope>
    <source>
        <strain evidence="2">ATCC 14581 / DSM 32 / JCM 2506 / NBRC 15308 / NCIMB 9376 / NCTC 10342 / NRRL B-14308 / VKM B-512</strain>
    </source>
</reference>
<dbReference type="AlphaFoldDB" id="A0A0B6ABJ1"/>
<name>A0A0B6ABJ1_PRIM2</name>
<sequence>MQFAKKIKLSICTTLTAGVLLTSTAVGTPVSVNAAESQELSTAEQQELNTILEHLEFSKEDNQITIVNEEELKNDLNDSDAYNQLEGSVEQLNNILKYVKFDEDKNQVIIENKERVKDNLDSPSYNQLTATVEQFNEIIDSPEGKELKEQIFKELGASKTSSGTVSIQGISGCGAASIAGFAHTAAFSGLMTVAGVSGPAGWAIGTGVGAVWLGASAAAGCLS</sequence>
<dbReference type="RefSeq" id="WP_051975564.1">
    <property type="nucleotide sequence ID" value="NZ_BCVB01000012.1"/>
</dbReference>
<dbReference type="Proteomes" id="UP000031829">
    <property type="component" value="Chromosome"/>
</dbReference>
<dbReference type="HOGENOM" id="CLU_107919_0_0_9"/>
<gene>
    <name evidence="1" type="ORF">BG04_593</name>
</gene>
<dbReference type="GeneID" id="93644093"/>
<protein>
    <submittedName>
        <fullName evidence="1">Uncharacterized protein</fullName>
    </submittedName>
</protein>